<dbReference type="InterPro" id="IPR051161">
    <property type="entry name" value="Mannose-6P_isomerase_type2"/>
</dbReference>
<dbReference type="InterPro" id="IPR054566">
    <property type="entry name" value="ManC/GMP-like_b-helix"/>
</dbReference>
<dbReference type="NCBIfam" id="TIGR01479">
    <property type="entry name" value="GMP_PMI"/>
    <property type="match status" value="1"/>
</dbReference>
<dbReference type="Proteomes" id="UP000541109">
    <property type="component" value="Unassembled WGS sequence"/>
</dbReference>
<comment type="catalytic activity">
    <reaction evidence="7">
        <text>alpha-D-mannose 1-phosphate + GTP + H(+) = GDP-alpha-D-mannose + diphosphate</text>
        <dbReference type="Rhea" id="RHEA:15229"/>
        <dbReference type="ChEBI" id="CHEBI:15378"/>
        <dbReference type="ChEBI" id="CHEBI:33019"/>
        <dbReference type="ChEBI" id="CHEBI:37565"/>
        <dbReference type="ChEBI" id="CHEBI:57527"/>
        <dbReference type="ChEBI" id="CHEBI:58409"/>
        <dbReference type="EC" id="2.7.7.13"/>
    </reaction>
</comment>
<proteinExistence type="inferred from homology"/>
<dbReference type="InterPro" id="IPR014710">
    <property type="entry name" value="RmlC-like_jellyroll"/>
</dbReference>
<dbReference type="CDD" id="cd02213">
    <property type="entry name" value="cupin_PMI_typeII_C"/>
    <property type="match status" value="1"/>
</dbReference>
<dbReference type="FunFam" id="3.90.550.10:FF:000046">
    <property type="entry name" value="Mannose-1-phosphate guanylyltransferase (GDP)"/>
    <property type="match status" value="1"/>
</dbReference>
<dbReference type="InterPro" id="IPR049577">
    <property type="entry name" value="GMPP_N"/>
</dbReference>
<dbReference type="SUPFAM" id="SSF53448">
    <property type="entry name" value="Nucleotide-diphospho-sugar transferases"/>
    <property type="match status" value="1"/>
</dbReference>
<sequence length="477" mass="52232">MKKIVPCILSGGAGSRLWPLSRQIYPKQFLKIFNGASLLQKTIDRFDDEIFAAPIMIANEAHRFLIGEQTEEMGVRPSAIVLEPEGRNTAAPAAVAALLALREDKDALVLLTPSDHLIGDKRAFLAAVRAGTKAAVDGRIVTFGIAPSEPNTGYGYIRLEREGGEANGSVRNVAEFVEKPDLERASAFLADGHYVWNAGIFLFSAKAMIEAFERHAPEVLKKAREALDKGRADLDFLRLDPQAFSAIEKISIDYAIMERADNVACVPMDPGWSDLGAWSAVWDSLEKDGAGNSVLGEGMFVGATNNLIVTDDALVAVVGLDGVMVVSTKDAVLVAAKDKAQDVKVVVEALEADERRETRRHRRVYRPWGWREEIAAAERYQVQEIEIKPGKSLSRQSHVHRAEHWVVVSGTVEVEIEGKTQLLTENRSAYVPIGAKHRLANPGRIPARLIEVQSGAHISEEDIVRHDGDDVDKPGQS</sequence>
<evidence type="ECO:0000259" key="11">
    <source>
        <dbReference type="Pfam" id="PF22640"/>
    </source>
</evidence>
<comment type="similarity">
    <text evidence="1 8">Belongs to the mannose-6-phosphate isomerase type 2 family.</text>
</comment>
<evidence type="ECO:0000313" key="13">
    <source>
        <dbReference type="Proteomes" id="UP000541109"/>
    </source>
</evidence>
<evidence type="ECO:0000259" key="10">
    <source>
        <dbReference type="Pfam" id="PF01050"/>
    </source>
</evidence>
<dbReference type="GO" id="GO:0005525">
    <property type="term" value="F:GTP binding"/>
    <property type="evidence" value="ECO:0007669"/>
    <property type="project" value="UniProtKB-KW"/>
</dbReference>
<evidence type="ECO:0000256" key="1">
    <source>
        <dbReference type="ARBA" id="ARBA00006115"/>
    </source>
</evidence>
<keyword evidence="12" id="KW-0413">Isomerase</keyword>
<evidence type="ECO:0000259" key="9">
    <source>
        <dbReference type="Pfam" id="PF00483"/>
    </source>
</evidence>
<evidence type="ECO:0000256" key="6">
    <source>
        <dbReference type="ARBA" id="ARBA00023134"/>
    </source>
</evidence>
<organism evidence="12 13">
    <name type="scientific">Stappia albiluteola</name>
    <dbReference type="NCBI Taxonomy" id="2758565"/>
    <lineage>
        <taxon>Bacteria</taxon>
        <taxon>Pseudomonadati</taxon>
        <taxon>Pseudomonadota</taxon>
        <taxon>Alphaproteobacteria</taxon>
        <taxon>Hyphomicrobiales</taxon>
        <taxon>Stappiaceae</taxon>
        <taxon>Stappia</taxon>
    </lineage>
</organism>
<keyword evidence="5" id="KW-0547">Nucleotide-binding</keyword>
<evidence type="ECO:0000256" key="2">
    <source>
        <dbReference type="ARBA" id="ARBA00012387"/>
    </source>
</evidence>
<evidence type="ECO:0000256" key="3">
    <source>
        <dbReference type="ARBA" id="ARBA00022679"/>
    </source>
</evidence>
<dbReference type="GO" id="GO:0016853">
    <property type="term" value="F:isomerase activity"/>
    <property type="evidence" value="ECO:0007669"/>
    <property type="project" value="UniProtKB-KW"/>
</dbReference>
<gene>
    <name evidence="12" type="ORF">H2509_04175</name>
</gene>
<evidence type="ECO:0000313" key="12">
    <source>
        <dbReference type="EMBL" id="MBA5776319.1"/>
    </source>
</evidence>
<comment type="caution">
    <text evidence="12">The sequence shown here is derived from an EMBL/GenBank/DDBJ whole genome shotgun (WGS) entry which is preliminary data.</text>
</comment>
<dbReference type="GO" id="GO:0009298">
    <property type="term" value="P:GDP-mannose biosynthetic process"/>
    <property type="evidence" value="ECO:0007669"/>
    <property type="project" value="TreeGrafter"/>
</dbReference>
<dbReference type="GO" id="GO:0004475">
    <property type="term" value="F:mannose-1-phosphate guanylyltransferase (GTP) activity"/>
    <property type="evidence" value="ECO:0007669"/>
    <property type="project" value="UniProtKB-EC"/>
</dbReference>
<keyword evidence="3 12" id="KW-0808">Transferase</keyword>
<dbReference type="InterPro" id="IPR006375">
    <property type="entry name" value="Man1P_GuaTrfase/Man6P_Isoase"/>
</dbReference>
<dbReference type="InterPro" id="IPR001538">
    <property type="entry name" value="Man6P_isomerase-2_C"/>
</dbReference>
<reference evidence="12 13" key="1">
    <citation type="submission" date="2020-07" db="EMBL/GenBank/DDBJ databases">
        <title>Stappia sp., F7233, whole genome shotgun sequencing project.</title>
        <authorList>
            <person name="Jiang S."/>
            <person name="Liu Z.W."/>
            <person name="Du Z.J."/>
        </authorList>
    </citation>
    <scope>NUCLEOTIDE SEQUENCE [LARGE SCALE GENOMIC DNA]</scope>
    <source>
        <strain evidence="12 13">F7233</strain>
    </source>
</reference>
<dbReference type="Pfam" id="PF22640">
    <property type="entry name" value="ManC_GMP_beta-helix"/>
    <property type="match status" value="1"/>
</dbReference>
<evidence type="ECO:0000256" key="7">
    <source>
        <dbReference type="ARBA" id="ARBA00047343"/>
    </source>
</evidence>
<dbReference type="SUPFAM" id="SSF51182">
    <property type="entry name" value="RmlC-like cupins"/>
    <property type="match status" value="1"/>
</dbReference>
<dbReference type="Pfam" id="PF01050">
    <property type="entry name" value="MannoseP_isomer"/>
    <property type="match status" value="1"/>
</dbReference>
<dbReference type="Gene3D" id="2.60.120.10">
    <property type="entry name" value="Jelly Rolls"/>
    <property type="match status" value="1"/>
</dbReference>
<dbReference type="PANTHER" id="PTHR46390">
    <property type="entry name" value="MANNOSE-1-PHOSPHATE GUANYLYLTRANSFERASE"/>
    <property type="match status" value="1"/>
</dbReference>
<keyword evidence="6" id="KW-0342">GTP-binding</keyword>
<feature type="domain" description="Nucleotidyl transferase" evidence="9">
    <location>
        <begin position="6"/>
        <end position="287"/>
    </location>
</feature>
<dbReference type="InterPro" id="IPR011051">
    <property type="entry name" value="RmlC_Cupin_sf"/>
</dbReference>
<evidence type="ECO:0000256" key="5">
    <source>
        <dbReference type="ARBA" id="ARBA00022741"/>
    </source>
</evidence>
<evidence type="ECO:0000256" key="8">
    <source>
        <dbReference type="RuleBase" id="RU004190"/>
    </source>
</evidence>
<dbReference type="GO" id="GO:0000271">
    <property type="term" value="P:polysaccharide biosynthetic process"/>
    <property type="evidence" value="ECO:0007669"/>
    <property type="project" value="InterPro"/>
</dbReference>
<accession>A0A839ACB4</accession>
<feature type="domain" description="Mannose-6-phosphate isomerase type II C-terminal" evidence="10">
    <location>
        <begin position="354"/>
        <end position="467"/>
    </location>
</feature>
<dbReference type="PANTHER" id="PTHR46390:SF1">
    <property type="entry name" value="MANNOSE-1-PHOSPHATE GUANYLYLTRANSFERASE"/>
    <property type="match status" value="1"/>
</dbReference>
<name>A0A839ACB4_9HYPH</name>
<dbReference type="CDD" id="cd02509">
    <property type="entry name" value="GDP-M1P_Guanylyltransferase"/>
    <property type="match status" value="1"/>
</dbReference>
<dbReference type="InterPro" id="IPR005835">
    <property type="entry name" value="NTP_transferase_dom"/>
</dbReference>
<dbReference type="AlphaFoldDB" id="A0A839ACB4"/>
<dbReference type="InterPro" id="IPR029044">
    <property type="entry name" value="Nucleotide-diphossugar_trans"/>
</dbReference>
<dbReference type="EMBL" id="JACFXV010000042">
    <property type="protein sequence ID" value="MBA5776319.1"/>
    <property type="molecule type" value="Genomic_DNA"/>
</dbReference>
<dbReference type="Pfam" id="PF00483">
    <property type="entry name" value="NTP_transferase"/>
    <property type="match status" value="1"/>
</dbReference>
<dbReference type="RefSeq" id="WP_182162612.1">
    <property type="nucleotide sequence ID" value="NZ_JACFXV010000042.1"/>
</dbReference>
<keyword evidence="13" id="KW-1185">Reference proteome</keyword>
<keyword evidence="4 12" id="KW-0548">Nucleotidyltransferase</keyword>
<dbReference type="FunFam" id="2.60.120.10:FF:000032">
    <property type="entry name" value="Mannose-1-phosphate guanylyltransferase/mannose-6-phosphate isomerase"/>
    <property type="match status" value="1"/>
</dbReference>
<feature type="domain" description="MannoseP isomerase/GMP-like beta-helix" evidence="11">
    <location>
        <begin position="300"/>
        <end position="350"/>
    </location>
</feature>
<dbReference type="EC" id="2.7.7.13" evidence="2"/>
<protein>
    <recommendedName>
        <fullName evidence="2">mannose-1-phosphate guanylyltransferase</fullName>
        <ecNumber evidence="2">2.7.7.13</ecNumber>
    </recommendedName>
</protein>
<dbReference type="Gene3D" id="3.90.550.10">
    <property type="entry name" value="Spore Coat Polysaccharide Biosynthesis Protein SpsA, Chain A"/>
    <property type="match status" value="1"/>
</dbReference>
<evidence type="ECO:0000256" key="4">
    <source>
        <dbReference type="ARBA" id="ARBA00022695"/>
    </source>
</evidence>